<gene>
    <name evidence="1" type="ORF">ENSA7_17810</name>
</gene>
<organism evidence="1 2">
    <name type="scientific">Enhygromyxa salina</name>
    <dbReference type="NCBI Taxonomy" id="215803"/>
    <lineage>
        <taxon>Bacteria</taxon>
        <taxon>Pseudomonadati</taxon>
        <taxon>Myxococcota</taxon>
        <taxon>Polyangia</taxon>
        <taxon>Nannocystales</taxon>
        <taxon>Nannocystaceae</taxon>
        <taxon>Enhygromyxa</taxon>
    </lineage>
</organism>
<name>A0A2S9YTQ8_9BACT</name>
<dbReference type="EMBL" id="PVNL01000041">
    <property type="protein sequence ID" value="PRQ08495.1"/>
    <property type="molecule type" value="Genomic_DNA"/>
</dbReference>
<protein>
    <submittedName>
        <fullName evidence="1">Uncharacterized protein</fullName>
    </submittedName>
</protein>
<dbReference type="OrthoDB" id="9913208at2"/>
<dbReference type="AlphaFoldDB" id="A0A2S9YTQ8"/>
<accession>A0A2S9YTQ8</accession>
<sequence>MKTALIISELLELHDDTLIADIERAFDEVDRLVEPTPPGERVELMLLVDDLLDEMLAPAPTEQLSIELELELGDGRAASTEDRDEVAEVA</sequence>
<reference evidence="1 2" key="1">
    <citation type="submission" date="2018-03" db="EMBL/GenBank/DDBJ databases">
        <title>Draft Genome Sequences of the Obligatory Marine Myxobacteria Enhygromyxa salina SWB007.</title>
        <authorList>
            <person name="Poehlein A."/>
            <person name="Moghaddam J.A."/>
            <person name="Harms H."/>
            <person name="Alanjari M."/>
            <person name="Koenig G.M."/>
            <person name="Daniel R."/>
            <person name="Schaeberle T.F."/>
        </authorList>
    </citation>
    <scope>NUCLEOTIDE SEQUENCE [LARGE SCALE GENOMIC DNA]</scope>
    <source>
        <strain evidence="1 2">SWB007</strain>
    </source>
</reference>
<comment type="caution">
    <text evidence="1">The sequence shown here is derived from an EMBL/GenBank/DDBJ whole genome shotgun (WGS) entry which is preliminary data.</text>
</comment>
<dbReference type="Proteomes" id="UP000238823">
    <property type="component" value="Unassembled WGS sequence"/>
</dbReference>
<evidence type="ECO:0000313" key="2">
    <source>
        <dbReference type="Proteomes" id="UP000238823"/>
    </source>
</evidence>
<dbReference type="RefSeq" id="WP_106088807.1">
    <property type="nucleotide sequence ID" value="NZ_PVNL01000041.1"/>
</dbReference>
<evidence type="ECO:0000313" key="1">
    <source>
        <dbReference type="EMBL" id="PRQ08495.1"/>
    </source>
</evidence>
<proteinExistence type="predicted"/>